<evidence type="ECO:0000256" key="2">
    <source>
        <dbReference type="ARBA" id="ARBA00022475"/>
    </source>
</evidence>
<accession>A0A381YW51</accession>
<keyword evidence="4 7" id="KW-1133">Transmembrane helix</keyword>
<feature type="transmembrane region" description="Helical" evidence="7">
    <location>
        <begin position="313"/>
        <end position="339"/>
    </location>
</feature>
<dbReference type="PANTHER" id="PTHR30572:SF4">
    <property type="entry name" value="ABC TRANSPORTER PERMEASE YTRF"/>
    <property type="match status" value="1"/>
</dbReference>
<dbReference type="InterPro" id="IPR003838">
    <property type="entry name" value="ABC3_permease_C"/>
</dbReference>
<gene>
    <name evidence="10" type="ORF">METZ01_LOCUS133667</name>
</gene>
<comment type="similarity">
    <text evidence="6">Belongs to the ABC-4 integral membrane protein family.</text>
</comment>
<dbReference type="AlphaFoldDB" id="A0A381YW51"/>
<dbReference type="Pfam" id="PF02687">
    <property type="entry name" value="FtsX"/>
    <property type="match status" value="1"/>
</dbReference>
<evidence type="ECO:0008006" key="11">
    <source>
        <dbReference type="Google" id="ProtNLM"/>
    </source>
</evidence>
<evidence type="ECO:0000256" key="5">
    <source>
        <dbReference type="ARBA" id="ARBA00023136"/>
    </source>
</evidence>
<feature type="transmembrane region" description="Helical" evidence="7">
    <location>
        <begin position="266"/>
        <end position="293"/>
    </location>
</feature>
<dbReference type="PANTHER" id="PTHR30572">
    <property type="entry name" value="MEMBRANE COMPONENT OF TRANSPORTER-RELATED"/>
    <property type="match status" value="1"/>
</dbReference>
<feature type="transmembrane region" description="Helical" evidence="7">
    <location>
        <begin position="15"/>
        <end position="34"/>
    </location>
</feature>
<evidence type="ECO:0000256" key="6">
    <source>
        <dbReference type="ARBA" id="ARBA00038076"/>
    </source>
</evidence>
<evidence type="ECO:0000256" key="3">
    <source>
        <dbReference type="ARBA" id="ARBA00022692"/>
    </source>
</evidence>
<keyword evidence="5 7" id="KW-0472">Membrane</keyword>
<dbReference type="GO" id="GO:0022857">
    <property type="term" value="F:transmembrane transporter activity"/>
    <property type="evidence" value="ECO:0007669"/>
    <property type="project" value="TreeGrafter"/>
</dbReference>
<feature type="domain" description="MacB-like periplasmic core" evidence="9">
    <location>
        <begin position="13"/>
        <end position="232"/>
    </location>
</feature>
<name>A0A381YW51_9ZZZZ</name>
<keyword evidence="3 7" id="KW-0812">Transmembrane</keyword>
<organism evidence="10">
    <name type="scientific">marine metagenome</name>
    <dbReference type="NCBI Taxonomy" id="408172"/>
    <lineage>
        <taxon>unclassified sequences</taxon>
        <taxon>metagenomes</taxon>
        <taxon>ecological metagenomes</taxon>
    </lineage>
</organism>
<feature type="domain" description="ABC3 transporter permease C-terminal" evidence="8">
    <location>
        <begin position="272"/>
        <end position="352"/>
    </location>
</feature>
<dbReference type="Pfam" id="PF12704">
    <property type="entry name" value="MacB_PCD"/>
    <property type="match status" value="1"/>
</dbReference>
<evidence type="ECO:0000256" key="7">
    <source>
        <dbReference type="SAM" id="Phobius"/>
    </source>
</evidence>
<evidence type="ECO:0000256" key="1">
    <source>
        <dbReference type="ARBA" id="ARBA00004651"/>
    </source>
</evidence>
<protein>
    <recommendedName>
        <fullName evidence="11">FtsX-like permease family protein</fullName>
    </recommendedName>
</protein>
<evidence type="ECO:0000259" key="8">
    <source>
        <dbReference type="Pfam" id="PF02687"/>
    </source>
</evidence>
<keyword evidence="2" id="KW-1003">Cell membrane</keyword>
<dbReference type="InterPro" id="IPR025857">
    <property type="entry name" value="MacB_PCD"/>
</dbReference>
<evidence type="ECO:0000313" key="10">
    <source>
        <dbReference type="EMBL" id="SVA80813.1"/>
    </source>
</evidence>
<reference evidence="10" key="1">
    <citation type="submission" date="2018-05" db="EMBL/GenBank/DDBJ databases">
        <authorList>
            <person name="Lanie J.A."/>
            <person name="Ng W.-L."/>
            <person name="Kazmierczak K.M."/>
            <person name="Andrzejewski T.M."/>
            <person name="Davidsen T.M."/>
            <person name="Wayne K.J."/>
            <person name="Tettelin H."/>
            <person name="Glass J.I."/>
            <person name="Rusch D."/>
            <person name="Podicherti R."/>
            <person name="Tsui H.-C.T."/>
            <person name="Winkler M.E."/>
        </authorList>
    </citation>
    <scope>NUCLEOTIDE SEQUENCE</scope>
</reference>
<dbReference type="EMBL" id="UINC01019121">
    <property type="protein sequence ID" value="SVA80813.1"/>
    <property type="molecule type" value="Genomic_DNA"/>
</dbReference>
<dbReference type="InterPro" id="IPR050250">
    <property type="entry name" value="Macrolide_Exporter_MacB"/>
</dbReference>
<feature type="non-terminal residue" evidence="10">
    <location>
        <position position="365"/>
    </location>
</feature>
<evidence type="ECO:0000256" key="4">
    <source>
        <dbReference type="ARBA" id="ARBA00022989"/>
    </source>
</evidence>
<proteinExistence type="inferred from homology"/>
<evidence type="ECO:0000259" key="9">
    <source>
        <dbReference type="Pfam" id="PF12704"/>
    </source>
</evidence>
<sequence>MALFSLGVNKLRSGLALLGIVIGVTAVITLMSIGKGVQDSITSRLESLGTNLIFVMPGEETDGKLTLGDVLALQSEPNAKSIGGVAPEVSGFLQVAYQDENKRATIMGVTANYHSVRNTPVGKGSFISGLHLSNKSNVAVLGYGIAEELFGNKNPLGKKIKIVGKRFTVIGVLKSKGGESFSSIDDRVLVPLTTAHYRLNYSKSLDGEIEVDVISVEARSPESIDEAISEIVSILRVRHKITEEDDFRVTNMQEALEALESATNAIVFFLGSIAGISLLVGGIGVMNIMLVSVTERTREIGIRKALGARRIDVLFQFVSEATLLSLGGGGFGVFLGFVISKLLNGIPLGENATLETTFSGDIALL</sequence>
<dbReference type="GO" id="GO:0005886">
    <property type="term" value="C:plasma membrane"/>
    <property type="evidence" value="ECO:0007669"/>
    <property type="project" value="UniProtKB-SubCell"/>
</dbReference>
<comment type="subcellular location">
    <subcellularLocation>
        <location evidence="1">Cell membrane</location>
        <topology evidence="1">Multi-pass membrane protein</topology>
    </subcellularLocation>
</comment>